<protein>
    <submittedName>
        <fullName evidence="2">Uncharacterized protein</fullName>
    </submittedName>
</protein>
<evidence type="ECO:0000313" key="3">
    <source>
        <dbReference type="Proteomes" id="UP000054624"/>
    </source>
</evidence>
<dbReference type="Proteomes" id="UP000054624">
    <property type="component" value="Unassembled WGS sequence"/>
</dbReference>
<name>A0A158AQP3_9BURK</name>
<proteinExistence type="predicted"/>
<sequence length="48" mass="4930">MPTAATRSRTLDPMSAPESPRASCGAHSDAAFEMNAIVLDVKIVGAGK</sequence>
<reference evidence="3" key="1">
    <citation type="submission" date="2016-01" db="EMBL/GenBank/DDBJ databases">
        <authorList>
            <person name="Peeters Charlotte."/>
        </authorList>
    </citation>
    <scope>NUCLEOTIDE SEQUENCE [LARGE SCALE GENOMIC DNA]</scope>
</reference>
<evidence type="ECO:0000256" key="1">
    <source>
        <dbReference type="SAM" id="MobiDB-lite"/>
    </source>
</evidence>
<dbReference type="AlphaFoldDB" id="A0A158AQP3"/>
<evidence type="ECO:0000313" key="2">
    <source>
        <dbReference type="EMBL" id="SAK60039.1"/>
    </source>
</evidence>
<keyword evidence="3" id="KW-1185">Reference proteome</keyword>
<gene>
    <name evidence="2" type="ORF">AWB76_02830</name>
</gene>
<organism evidence="2 3">
    <name type="scientific">Caballeronia temeraria</name>
    <dbReference type="NCBI Taxonomy" id="1777137"/>
    <lineage>
        <taxon>Bacteria</taxon>
        <taxon>Pseudomonadati</taxon>
        <taxon>Pseudomonadota</taxon>
        <taxon>Betaproteobacteria</taxon>
        <taxon>Burkholderiales</taxon>
        <taxon>Burkholderiaceae</taxon>
        <taxon>Caballeronia</taxon>
    </lineage>
</organism>
<dbReference type="EMBL" id="FCOI02000008">
    <property type="protein sequence ID" value="SAK60039.1"/>
    <property type="molecule type" value="Genomic_DNA"/>
</dbReference>
<accession>A0A158AQP3</accession>
<feature type="region of interest" description="Disordered" evidence="1">
    <location>
        <begin position="1"/>
        <end position="26"/>
    </location>
</feature>